<proteinExistence type="inferred from homology"/>
<dbReference type="PANTHER" id="PTHR43643">
    <property type="entry name" value="HISTIDINOL-PHOSPHATE AMINOTRANSFERASE 2"/>
    <property type="match status" value="1"/>
</dbReference>
<dbReference type="Gene3D" id="3.90.1150.10">
    <property type="entry name" value="Aspartate Aminotransferase, domain 1"/>
    <property type="match status" value="1"/>
</dbReference>
<dbReference type="PANTHER" id="PTHR43643:SF6">
    <property type="entry name" value="HISTIDINOL-PHOSPHATE AMINOTRANSFERASE"/>
    <property type="match status" value="1"/>
</dbReference>
<comment type="similarity">
    <text evidence="2">Belongs to the class-II pyridoxal-phosphate-dependent aminotransferase family. Histidinol-phosphate aminotransferase subfamily.</text>
</comment>
<dbReference type="InterPro" id="IPR015421">
    <property type="entry name" value="PyrdxlP-dep_Trfase_major"/>
</dbReference>
<feature type="domain" description="Aminotransferase class I/classII large" evidence="10">
    <location>
        <begin position="1"/>
        <end position="310"/>
    </location>
</feature>
<evidence type="ECO:0000256" key="8">
    <source>
        <dbReference type="ARBA" id="ARBA00047481"/>
    </source>
</evidence>
<accession>A0ABW7Z7D7</accession>
<dbReference type="InterPro" id="IPR015424">
    <property type="entry name" value="PyrdxlP-dep_Trfase"/>
</dbReference>
<keyword evidence="6" id="KW-0663">Pyridoxal phosphate</keyword>
<dbReference type="RefSeq" id="WP_397089856.1">
    <property type="nucleotide sequence ID" value="NZ_JBITGY010000013.1"/>
</dbReference>
<comment type="catalytic activity">
    <reaction evidence="8">
        <text>L-histidinol phosphate + 2-oxoglutarate = 3-(imidazol-4-yl)-2-oxopropyl phosphate + L-glutamate</text>
        <dbReference type="Rhea" id="RHEA:23744"/>
        <dbReference type="ChEBI" id="CHEBI:16810"/>
        <dbReference type="ChEBI" id="CHEBI:29985"/>
        <dbReference type="ChEBI" id="CHEBI:57766"/>
        <dbReference type="ChEBI" id="CHEBI:57980"/>
        <dbReference type="EC" id="2.6.1.9"/>
    </reaction>
</comment>
<evidence type="ECO:0000256" key="7">
    <source>
        <dbReference type="ARBA" id="ARBA00023102"/>
    </source>
</evidence>
<dbReference type="InterPro" id="IPR015422">
    <property type="entry name" value="PyrdxlP-dep_Trfase_small"/>
</dbReference>
<dbReference type="CDD" id="cd00609">
    <property type="entry name" value="AAT_like"/>
    <property type="match status" value="1"/>
</dbReference>
<comment type="caution">
    <text evidence="11">The sequence shown here is derived from an EMBL/GenBank/DDBJ whole genome shotgun (WGS) entry which is preliminary data.</text>
</comment>
<dbReference type="PROSITE" id="PS00105">
    <property type="entry name" value="AA_TRANSFER_CLASS_1"/>
    <property type="match status" value="1"/>
</dbReference>
<dbReference type="SUPFAM" id="SSF53383">
    <property type="entry name" value="PLP-dependent transferases"/>
    <property type="match status" value="1"/>
</dbReference>
<name>A0ABW7Z7D7_9ACTN</name>
<comment type="pathway">
    <text evidence="1">Amino-acid biosynthesis; L-histidine biosynthesis; L-histidine from 5-phospho-alpha-D-ribose 1-diphosphate: step 7/9.</text>
</comment>
<keyword evidence="4" id="KW-0028">Amino-acid biosynthesis</keyword>
<dbReference type="Pfam" id="PF00155">
    <property type="entry name" value="Aminotran_1_2"/>
    <property type="match status" value="1"/>
</dbReference>
<keyword evidence="7" id="KW-0368">Histidine biosynthesis</keyword>
<keyword evidence="12" id="KW-1185">Reference proteome</keyword>
<dbReference type="EMBL" id="JBITGY010000013">
    <property type="protein sequence ID" value="MFI6504099.1"/>
    <property type="molecule type" value="Genomic_DNA"/>
</dbReference>
<dbReference type="GO" id="GO:0004400">
    <property type="term" value="F:histidinol-phosphate transaminase activity"/>
    <property type="evidence" value="ECO:0007669"/>
    <property type="project" value="UniProtKB-EC"/>
</dbReference>
<evidence type="ECO:0000313" key="11">
    <source>
        <dbReference type="EMBL" id="MFI6504099.1"/>
    </source>
</evidence>
<keyword evidence="5 9" id="KW-0808">Transferase</keyword>
<evidence type="ECO:0000313" key="12">
    <source>
        <dbReference type="Proteomes" id="UP001612741"/>
    </source>
</evidence>
<evidence type="ECO:0000259" key="10">
    <source>
        <dbReference type="Pfam" id="PF00155"/>
    </source>
</evidence>
<evidence type="ECO:0000256" key="6">
    <source>
        <dbReference type="ARBA" id="ARBA00022898"/>
    </source>
</evidence>
<dbReference type="InterPro" id="IPR050106">
    <property type="entry name" value="HistidinolP_aminotransfase"/>
</dbReference>
<evidence type="ECO:0000256" key="4">
    <source>
        <dbReference type="ARBA" id="ARBA00022605"/>
    </source>
</evidence>
<dbReference type="EC" id="2.6.1.-" evidence="9"/>
<dbReference type="Gene3D" id="3.40.640.10">
    <property type="entry name" value="Type I PLP-dependent aspartate aminotransferase-like (Major domain)"/>
    <property type="match status" value="1"/>
</dbReference>
<sequence length="316" mass="34068">MRLDWNESPLGPPPAAVARLRAHAADLHLYPRGLLEEVTADVARDSGVETAAVLLVNGVDEAIDLVLGLVPECRYVTPGFDAYAERARVLGRTARPIPLDAGWQPAGLPEPGGAVFLAQPHNPTGGMFPAAWVRQVLEAAEVLVLDTTYADFAARPYRMEAHPRLLTFRSFSKSHGLAGLRVGALTGSPWLIGRLRERTRFHSVDSAALHALAGALADPGHRARLRAHVLAERPRYAAELGRHPAIGEVRDTEANFVLARPREGLVAGEVAKRLAEHDVWVRDCGPLGLPGWLRVTVGTVDDLARLAGALTLVQDC</sequence>
<evidence type="ECO:0000256" key="2">
    <source>
        <dbReference type="ARBA" id="ARBA00007970"/>
    </source>
</evidence>
<gene>
    <name evidence="11" type="ORF">ACIBG2_42405</name>
</gene>
<comment type="cofactor">
    <cofactor evidence="9">
        <name>pyridoxal 5'-phosphate</name>
        <dbReference type="ChEBI" id="CHEBI:597326"/>
    </cofactor>
</comment>
<evidence type="ECO:0000256" key="3">
    <source>
        <dbReference type="ARBA" id="ARBA00022576"/>
    </source>
</evidence>
<evidence type="ECO:0000256" key="5">
    <source>
        <dbReference type="ARBA" id="ARBA00022679"/>
    </source>
</evidence>
<dbReference type="InterPro" id="IPR004839">
    <property type="entry name" value="Aminotransferase_I/II_large"/>
</dbReference>
<comment type="similarity">
    <text evidence="9">Belongs to the class-I pyridoxal-phosphate-dependent aminotransferase family.</text>
</comment>
<protein>
    <recommendedName>
        <fullName evidence="9">Aminotransferase</fullName>
        <ecNumber evidence="9">2.6.1.-</ecNumber>
    </recommendedName>
</protein>
<reference evidence="11 12" key="1">
    <citation type="submission" date="2024-10" db="EMBL/GenBank/DDBJ databases">
        <title>The Natural Products Discovery Center: Release of the First 8490 Sequenced Strains for Exploring Actinobacteria Biosynthetic Diversity.</title>
        <authorList>
            <person name="Kalkreuter E."/>
            <person name="Kautsar S.A."/>
            <person name="Yang D."/>
            <person name="Bader C.D."/>
            <person name="Teijaro C.N."/>
            <person name="Fluegel L."/>
            <person name="Davis C.M."/>
            <person name="Simpson J.R."/>
            <person name="Lauterbach L."/>
            <person name="Steele A.D."/>
            <person name="Gui C."/>
            <person name="Meng S."/>
            <person name="Li G."/>
            <person name="Viehrig K."/>
            <person name="Ye F."/>
            <person name="Su P."/>
            <person name="Kiefer A.F."/>
            <person name="Nichols A."/>
            <person name="Cepeda A.J."/>
            <person name="Yan W."/>
            <person name="Fan B."/>
            <person name="Jiang Y."/>
            <person name="Adhikari A."/>
            <person name="Zheng C.-J."/>
            <person name="Schuster L."/>
            <person name="Cowan T.M."/>
            <person name="Smanski M.J."/>
            <person name="Chevrette M.G."/>
            <person name="De Carvalho L.P.S."/>
            <person name="Shen B."/>
        </authorList>
    </citation>
    <scope>NUCLEOTIDE SEQUENCE [LARGE SCALE GENOMIC DNA]</scope>
    <source>
        <strain evidence="11 12">NPDC050545</strain>
    </source>
</reference>
<dbReference type="InterPro" id="IPR004838">
    <property type="entry name" value="NHTrfase_class1_PyrdxlP-BS"/>
</dbReference>
<keyword evidence="3 9" id="KW-0032">Aminotransferase</keyword>
<organism evidence="11 12">
    <name type="scientific">Nonomuraea typhae</name>
    <dbReference type="NCBI Taxonomy" id="2603600"/>
    <lineage>
        <taxon>Bacteria</taxon>
        <taxon>Bacillati</taxon>
        <taxon>Actinomycetota</taxon>
        <taxon>Actinomycetes</taxon>
        <taxon>Streptosporangiales</taxon>
        <taxon>Streptosporangiaceae</taxon>
        <taxon>Nonomuraea</taxon>
    </lineage>
</organism>
<dbReference type="Proteomes" id="UP001612741">
    <property type="component" value="Unassembled WGS sequence"/>
</dbReference>
<evidence type="ECO:0000256" key="1">
    <source>
        <dbReference type="ARBA" id="ARBA00005011"/>
    </source>
</evidence>
<evidence type="ECO:0000256" key="9">
    <source>
        <dbReference type="RuleBase" id="RU000481"/>
    </source>
</evidence>